<keyword evidence="9" id="KW-1185">Reference proteome</keyword>
<comment type="subcellular location">
    <subcellularLocation>
        <location evidence="1">Membrane</location>
        <topology evidence="1">Multi-pass membrane protein</topology>
    </subcellularLocation>
</comment>
<dbReference type="PANTHER" id="PTHR43791:SF59">
    <property type="entry name" value="TRANSPORTER, PUTATIVE (AFU_ORTHOLOGUE AFUA_1G06550)-RELATED"/>
    <property type="match status" value="1"/>
</dbReference>
<organism evidence="8 9">
    <name type="scientific">Guyanagaster necrorhizus</name>
    <dbReference type="NCBI Taxonomy" id="856835"/>
    <lineage>
        <taxon>Eukaryota</taxon>
        <taxon>Fungi</taxon>
        <taxon>Dikarya</taxon>
        <taxon>Basidiomycota</taxon>
        <taxon>Agaricomycotina</taxon>
        <taxon>Agaricomycetes</taxon>
        <taxon>Agaricomycetidae</taxon>
        <taxon>Agaricales</taxon>
        <taxon>Marasmiineae</taxon>
        <taxon>Physalacriaceae</taxon>
        <taxon>Guyanagaster</taxon>
    </lineage>
</organism>
<evidence type="ECO:0000256" key="2">
    <source>
        <dbReference type="ARBA" id="ARBA00022448"/>
    </source>
</evidence>
<feature type="transmembrane region" description="Helical" evidence="7">
    <location>
        <begin position="111"/>
        <end position="130"/>
    </location>
</feature>
<evidence type="ECO:0000256" key="3">
    <source>
        <dbReference type="ARBA" id="ARBA00022692"/>
    </source>
</evidence>
<keyword evidence="2" id="KW-0813">Transport</keyword>
<dbReference type="Gene3D" id="1.20.1250.20">
    <property type="entry name" value="MFS general substrate transporter like domains"/>
    <property type="match status" value="1"/>
</dbReference>
<dbReference type="GeneID" id="66100715"/>
<dbReference type="OrthoDB" id="6730379at2759"/>
<dbReference type="GO" id="GO:0016020">
    <property type="term" value="C:membrane"/>
    <property type="evidence" value="ECO:0007669"/>
    <property type="project" value="UniProtKB-SubCell"/>
</dbReference>
<dbReference type="PANTHER" id="PTHR43791">
    <property type="entry name" value="PERMEASE-RELATED"/>
    <property type="match status" value="1"/>
</dbReference>
<dbReference type="EMBL" id="MU250554">
    <property type="protein sequence ID" value="KAG7442026.1"/>
    <property type="molecule type" value="Genomic_DNA"/>
</dbReference>
<keyword evidence="3 7" id="KW-0812">Transmembrane</keyword>
<accession>A0A9P8ANR7</accession>
<feature type="region of interest" description="Disordered" evidence="6">
    <location>
        <begin position="1"/>
        <end position="23"/>
    </location>
</feature>
<protein>
    <submittedName>
        <fullName evidence="8">Uncharacterized protein</fullName>
    </submittedName>
</protein>
<comment type="caution">
    <text evidence="8">The sequence shown here is derived from an EMBL/GenBank/DDBJ whole genome shotgun (WGS) entry which is preliminary data.</text>
</comment>
<evidence type="ECO:0000256" key="6">
    <source>
        <dbReference type="SAM" id="MobiDB-lite"/>
    </source>
</evidence>
<sequence length="703" mass="79481">MKEKQLQLENVSSPTDLEGQAPRIGNGDAALAVLGDKTAHREITAEENKRVLRKIDMWLMPITLLVHFLQQLDKTGWNPIYSWLSSIVYLAQLIWQPASSYFLVKLPIAKYLFFNIFMWGAVVACTAAAHDFKGLLAGRFFLGISEATVAPCFMTIMQMWWRRREQTMRLSRGIGMVGSLFAWDLVASAENCMHIRAFQRKSNILYCVPTVGAGDMIPKTMARDLTAGPAETKNYAGTVKTNEPLRDTAVDFLHPLVDAWEFMWNIMDYYSCVLRDRPVGKGIPLFNAQPYDSMQLNAQCARDVFPLLDAAIFNAEAPLLTELQGSYGLEPMLCMLKWLPWSSSMRVDLLDDLPQLISALRSYSQGTMRYFNISEGLVVRLHEFCSDQELVATLEGRGEVGKSLRNNMSQYVRDSTMHTSSHAFDLRPKGRKLWVRTDYMGWDYPRRDAILHTKVYVQSITLRIDAFGPLIISINSSSIIPEGFGFNGFKTILFNIPFSAMQAVVTLLAAEFSTRLKLKWPVVFGLTLPPIAGASGLYKLGRGTELRNALLGCYYVLSFRTGLQPMLHIWSSQNTAGHAKKLCNTGIIFVAQYAGNVTAFPDSRLLLNFKKTSPRIVGPLLYTTDQKPYYHRGLIAKVTAAYLAFLNRRHAEKRRQLGKAGNITDKSLRKLDDHHDNDEGEAKYDQSFDDLTDRKNEEFIYVL</sequence>
<dbReference type="SUPFAM" id="SSF103473">
    <property type="entry name" value="MFS general substrate transporter"/>
    <property type="match status" value="1"/>
</dbReference>
<dbReference type="RefSeq" id="XP_043035526.1">
    <property type="nucleotide sequence ID" value="XM_043178425.1"/>
</dbReference>
<evidence type="ECO:0000313" key="8">
    <source>
        <dbReference type="EMBL" id="KAG7442026.1"/>
    </source>
</evidence>
<dbReference type="Proteomes" id="UP000812287">
    <property type="component" value="Unassembled WGS sequence"/>
</dbReference>
<gene>
    <name evidence="8" type="ORF">BT62DRAFT_1041159</name>
</gene>
<proteinExistence type="predicted"/>
<dbReference type="GO" id="GO:0022857">
    <property type="term" value="F:transmembrane transporter activity"/>
    <property type="evidence" value="ECO:0007669"/>
    <property type="project" value="TreeGrafter"/>
</dbReference>
<evidence type="ECO:0000256" key="7">
    <source>
        <dbReference type="SAM" id="Phobius"/>
    </source>
</evidence>
<name>A0A9P8ANR7_9AGAR</name>
<feature type="transmembrane region" description="Helical" evidence="7">
    <location>
        <begin position="136"/>
        <end position="161"/>
    </location>
</feature>
<keyword evidence="5 7" id="KW-0472">Membrane</keyword>
<evidence type="ECO:0000256" key="1">
    <source>
        <dbReference type="ARBA" id="ARBA00004141"/>
    </source>
</evidence>
<evidence type="ECO:0000256" key="5">
    <source>
        <dbReference type="ARBA" id="ARBA00023136"/>
    </source>
</evidence>
<evidence type="ECO:0000313" key="9">
    <source>
        <dbReference type="Proteomes" id="UP000812287"/>
    </source>
</evidence>
<dbReference type="AlphaFoldDB" id="A0A9P8ANR7"/>
<evidence type="ECO:0000256" key="4">
    <source>
        <dbReference type="ARBA" id="ARBA00022989"/>
    </source>
</evidence>
<keyword evidence="4 7" id="KW-1133">Transmembrane helix</keyword>
<reference evidence="8" key="1">
    <citation type="submission" date="2020-11" db="EMBL/GenBank/DDBJ databases">
        <title>Adaptations for nitrogen fixation in a non-lichenized fungal sporocarp promotes dispersal by wood-feeding termites.</title>
        <authorList>
            <consortium name="DOE Joint Genome Institute"/>
            <person name="Koch R.A."/>
            <person name="Yoon G."/>
            <person name="Arayal U."/>
            <person name="Lail K."/>
            <person name="Amirebrahimi M."/>
            <person name="Labutti K."/>
            <person name="Lipzen A."/>
            <person name="Riley R."/>
            <person name="Barry K."/>
            <person name="Henrissat B."/>
            <person name="Grigoriev I.V."/>
            <person name="Herr J.R."/>
            <person name="Aime M.C."/>
        </authorList>
    </citation>
    <scope>NUCLEOTIDE SEQUENCE</scope>
    <source>
        <strain evidence="8">MCA 3950</strain>
    </source>
</reference>
<dbReference type="InterPro" id="IPR036259">
    <property type="entry name" value="MFS_trans_sf"/>
</dbReference>